<dbReference type="Proteomes" id="UP000587527">
    <property type="component" value="Unassembled WGS sequence"/>
</dbReference>
<accession>A0A841BXI3</accession>
<evidence type="ECO:0000256" key="1">
    <source>
        <dbReference type="SAM" id="MobiDB-lite"/>
    </source>
</evidence>
<organism evidence="2 3">
    <name type="scientific">Allocatelliglobosispora scoriae</name>
    <dbReference type="NCBI Taxonomy" id="643052"/>
    <lineage>
        <taxon>Bacteria</taxon>
        <taxon>Bacillati</taxon>
        <taxon>Actinomycetota</taxon>
        <taxon>Actinomycetes</taxon>
        <taxon>Micromonosporales</taxon>
        <taxon>Micromonosporaceae</taxon>
        <taxon>Allocatelliglobosispora</taxon>
    </lineage>
</organism>
<comment type="caution">
    <text evidence="2">The sequence shown here is derived from an EMBL/GenBank/DDBJ whole genome shotgun (WGS) entry which is preliminary data.</text>
</comment>
<protein>
    <submittedName>
        <fullName evidence="2">Uncharacterized protein</fullName>
    </submittedName>
</protein>
<feature type="region of interest" description="Disordered" evidence="1">
    <location>
        <begin position="125"/>
        <end position="158"/>
    </location>
</feature>
<evidence type="ECO:0000313" key="3">
    <source>
        <dbReference type="Proteomes" id="UP000587527"/>
    </source>
</evidence>
<reference evidence="2 3" key="1">
    <citation type="submission" date="2020-08" db="EMBL/GenBank/DDBJ databases">
        <title>Sequencing the genomes of 1000 actinobacteria strains.</title>
        <authorList>
            <person name="Klenk H.-P."/>
        </authorList>
    </citation>
    <scope>NUCLEOTIDE SEQUENCE [LARGE SCALE GENOMIC DNA]</scope>
    <source>
        <strain evidence="2 3">DSM 45362</strain>
    </source>
</reference>
<dbReference type="RefSeq" id="WP_184841920.1">
    <property type="nucleotide sequence ID" value="NZ_JACHMN010000003.1"/>
</dbReference>
<keyword evidence="3" id="KW-1185">Reference proteome</keyword>
<sequence>MIALFPGKWPLTRTARGQLPGNNAITHCAAQVSDARPAMRGNARIAPGRISHGHAAQHKIALLPGNNPLTPTAKGQLPGNNAIMHTSHPHAAQVSDARPAMRGNTRIAPGPISYGHAAQRKIALLPGNNPLTPPRRASFRETTRSRTRRRRQPRSTVG</sequence>
<dbReference type="AlphaFoldDB" id="A0A841BXI3"/>
<name>A0A841BXI3_9ACTN</name>
<feature type="compositionally biased region" description="Basic residues" evidence="1">
    <location>
        <begin position="145"/>
        <end position="158"/>
    </location>
</feature>
<proteinExistence type="predicted"/>
<dbReference type="EMBL" id="JACHMN010000003">
    <property type="protein sequence ID" value="MBB5872375.1"/>
    <property type="molecule type" value="Genomic_DNA"/>
</dbReference>
<evidence type="ECO:0000313" key="2">
    <source>
        <dbReference type="EMBL" id="MBB5872375.1"/>
    </source>
</evidence>
<gene>
    <name evidence="2" type="ORF">F4553_005809</name>
</gene>